<sequence length="79" mass="9387">MNHMQLEYTSPENKSTFNCQITFLERCYKLQWRKTKNVQPNGYFLTPLTAQISADQVNWVQEFELIHIKELHSLPNCTP</sequence>
<accession>A0A2P2LY25</accession>
<dbReference type="AlphaFoldDB" id="A0A2P2LY25"/>
<proteinExistence type="predicted"/>
<name>A0A2P2LY25_RHIMU</name>
<reference evidence="1" key="1">
    <citation type="submission" date="2018-02" db="EMBL/GenBank/DDBJ databases">
        <title>Rhizophora mucronata_Transcriptome.</title>
        <authorList>
            <person name="Meera S.P."/>
            <person name="Sreeshan A."/>
            <person name="Augustine A."/>
        </authorList>
    </citation>
    <scope>NUCLEOTIDE SEQUENCE</scope>
    <source>
        <tissue evidence="1">Leaf</tissue>
    </source>
</reference>
<evidence type="ECO:0000313" key="1">
    <source>
        <dbReference type="EMBL" id="MBX22871.1"/>
    </source>
</evidence>
<protein>
    <submittedName>
        <fullName evidence="1">Uncharacterized protein</fullName>
    </submittedName>
</protein>
<organism evidence="1">
    <name type="scientific">Rhizophora mucronata</name>
    <name type="common">Asiatic mangrove</name>
    <dbReference type="NCBI Taxonomy" id="61149"/>
    <lineage>
        <taxon>Eukaryota</taxon>
        <taxon>Viridiplantae</taxon>
        <taxon>Streptophyta</taxon>
        <taxon>Embryophyta</taxon>
        <taxon>Tracheophyta</taxon>
        <taxon>Spermatophyta</taxon>
        <taxon>Magnoliopsida</taxon>
        <taxon>eudicotyledons</taxon>
        <taxon>Gunneridae</taxon>
        <taxon>Pentapetalae</taxon>
        <taxon>rosids</taxon>
        <taxon>fabids</taxon>
        <taxon>Malpighiales</taxon>
        <taxon>Rhizophoraceae</taxon>
        <taxon>Rhizophora</taxon>
    </lineage>
</organism>
<dbReference type="EMBL" id="GGEC01042387">
    <property type="protein sequence ID" value="MBX22871.1"/>
    <property type="molecule type" value="Transcribed_RNA"/>
</dbReference>